<name>A0ABU1PGI6_9BURK</name>
<dbReference type="Proteomes" id="UP001260715">
    <property type="component" value="Unassembled WGS sequence"/>
</dbReference>
<accession>A0ABU1PGI6</accession>
<keyword evidence="2" id="KW-1185">Reference proteome</keyword>
<comment type="caution">
    <text evidence="1">The sequence shown here is derived from an EMBL/GenBank/DDBJ whole genome shotgun (WGS) entry which is preliminary data.</text>
</comment>
<protein>
    <submittedName>
        <fullName evidence="1">Uncharacterized protein</fullName>
    </submittedName>
</protein>
<sequence>MKPPLIAATILIAAYSLLATAWISYTHLVGEFTL</sequence>
<gene>
    <name evidence="1" type="ORF">J2W50_003190</name>
</gene>
<organism evidence="1 2">
    <name type="scientific">Herbaspirillum frisingense</name>
    <dbReference type="NCBI Taxonomy" id="92645"/>
    <lineage>
        <taxon>Bacteria</taxon>
        <taxon>Pseudomonadati</taxon>
        <taxon>Pseudomonadota</taxon>
        <taxon>Betaproteobacteria</taxon>
        <taxon>Burkholderiales</taxon>
        <taxon>Oxalobacteraceae</taxon>
        <taxon>Herbaspirillum</taxon>
    </lineage>
</organism>
<proteinExistence type="predicted"/>
<reference evidence="1 2" key="1">
    <citation type="submission" date="2023-07" db="EMBL/GenBank/DDBJ databases">
        <title>Sorghum-associated microbial communities from plants grown in Nebraska, USA.</title>
        <authorList>
            <person name="Schachtman D."/>
        </authorList>
    </citation>
    <scope>NUCLEOTIDE SEQUENCE [LARGE SCALE GENOMIC DNA]</scope>
    <source>
        <strain evidence="1 2">596</strain>
    </source>
</reference>
<evidence type="ECO:0000313" key="1">
    <source>
        <dbReference type="EMBL" id="MDR6584974.1"/>
    </source>
</evidence>
<evidence type="ECO:0000313" key="2">
    <source>
        <dbReference type="Proteomes" id="UP001260715"/>
    </source>
</evidence>
<dbReference type="EMBL" id="JAVDSJ010000004">
    <property type="protein sequence ID" value="MDR6584974.1"/>
    <property type="molecule type" value="Genomic_DNA"/>
</dbReference>